<keyword evidence="1" id="KW-0472">Membrane</keyword>
<dbReference type="RefSeq" id="WP_213319961.1">
    <property type="nucleotide sequence ID" value="NZ_CP074405.1"/>
</dbReference>
<evidence type="ECO:0000256" key="1">
    <source>
        <dbReference type="SAM" id="Phobius"/>
    </source>
</evidence>
<sequence length="199" mass="20288">MTPGLPLALESPAEEPERRSRSVLAVGAVLLVVTVAALVVAFRIIVPAAPAAAPAPELVDTGVTEVQERPGTVVGYGQEYTYGDGLGVVVGYPQVYEPSDNATGFEGGSPVKAQVVVTNSTGESFRPNTIQVSATSGGQPVAGIWDPDQGVGLTGPDVNVPPGGMISFEVAFAVPDGGDLRLEIVPALYGYGAMVVEAL</sequence>
<dbReference type="EMBL" id="CP074405">
    <property type="protein sequence ID" value="QVI62520.1"/>
    <property type="molecule type" value="Genomic_DNA"/>
</dbReference>
<accession>A0ABX8D4Y7</accession>
<protein>
    <recommendedName>
        <fullName evidence="4">DUF4352 domain-containing protein</fullName>
    </recommendedName>
</protein>
<keyword evidence="1" id="KW-0812">Transmembrane</keyword>
<feature type="transmembrane region" description="Helical" evidence="1">
    <location>
        <begin position="23"/>
        <end position="46"/>
    </location>
</feature>
<keyword evidence="3" id="KW-1185">Reference proteome</keyword>
<evidence type="ECO:0008006" key="4">
    <source>
        <dbReference type="Google" id="ProtNLM"/>
    </source>
</evidence>
<organism evidence="2 3">
    <name type="scientific">Cellulomonas wangleii</name>
    <dbReference type="NCBI Taxonomy" id="2816956"/>
    <lineage>
        <taxon>Bacteria</taxon>
        <taxon>Bacillati</taxon>
        <taxon>Actinomycetota</taxon>
        <taxon>Actinomycetes</taxon>
        <taxon>Micrococcales</taxon>
        <taxon>Cellulomonadaceae</taxon>
        <taxon>Cellulomonas</taxon>
    </lineage>
</organism>
<reference evidence="2 3" key="1">
    <citation type="submission" date="2021-05" db="EMBL/GenBank/DDBJ databases">
        <title>Novel species in genus Cellulomonas.</title>
        <authorList>
            <person name="Zhang G."/>
        </authorList>
    </citation>
    <scope>NUCLEOTIDE SEQUENCE [LARGE SCALE GENOMIC DNA]</scope>
    <source>
        <strain evidence="3">zg-ZUI222</strain>
    </source>
</reference>
<name>A0ABX8D4Y7_9CELL</name>
<dbReference type="Proteomes" id="UP000677804">
    <property type="component" value="Chromosome"/>
</dbReference>
<gene>
    <name evidence="2" type="ORF">KG103_00740</name>
</gene>
<evidence type="ECO:0000313" key="2">
    <source>
        <dbReference type="EMBL" id="QVI62520.1"/>
    </source>
</evidence>
<keyword evidence="1" id="KW-1133">Transmembrane helix</keyword>
<evidence type="ECO:0000313" key="3">
    <source>
        <dbReference type="Proteomes" id="UP000677804"/>
    </source>
</evidence>
<proteinExistence type="predicted"/>